<accession>A0ABX1V9M5</accession>
<evidence type="ECO:0000256" key="1">
    <source>
        <dbReference type="SAM" id="Phobius"/>
    </source>
</evidence>
<feature type="transmembrane region" description="Helical" evidence="1">
    <location>
        <begin position="96"/>
        <end position="113"/>
    </location>
</feature>
<organism evidence="2 3">
    <name type="scientific">Alienimonas chondri</name>
    <dbReference type="NCBI Taxonomy" id="2681879"/>
    <lineage>
        <taxon>Bacteria</taxon>
        <taxon>Pseudomonadati</taxon>
        <taxon>Planctomycetota</taxon>
        <taxon>Planctomycetia</taxon>
        <taxon>Planctomycetales</taxon>
        <taxon>Planctomycetaceae</taxon>
        <taxon>Alienimonas</taxon>
    </lineage>
</organism>
<feature type="transmembrane region" description="Helical" evidence="1">
    <location>
        <begin position="38"/>
        <end position="58"/>
    </location>
</feature>
<gene>
    <name evidence="2" type="ORF">LzC2_08230</name>
</gene>
<reference evidence="2 3" key="1">
    <citation type="journal article" date="2020" name="Syst. Appl. Microbiol.">
        <title>Alienimonas chondri sp. nov., a novel planctomycete isolated from the biofilm of the red alga Chondrus crispus.</title>
        <authorList>
            <person name="Vitorino I."/>
            <person name="Albuquerque L."/>
            <person name="Wiegand S."/>
            <person name="Kallscheuer N."/>
            <person name="da Costa M.S."/>
            <person name="Lobo-da-Cunha A."/>
            <person name="Jogler C."/>
            <person name="Lage O.M."/>
        </authorList>
    </citation>
    <scope>NUCLEOTIDE SEQUENCE [LARGE SCALE GENOMIC DNA]</scope>
    <source>
        <strain evidence="2 3">LzC2</strain>
    </source>
</reference>
<evidence type="ECO:0000313" key="2">
    <source>
        <dbReference type="EMBL" id="NNJ24763.1"/>
    </source>
</evidence>
<feature type="transmembrane region" description="Helical" evidence="1">
    <location>
        <begin position="70"/>
        <end position="90"/>
    </location>
</feature>
<dbReference type="EMBL" id="WTPX01000016">
    <property type="protein sequence ID" value="NNJ24763.1"/>
    <property type="molecule type" value="Genomic_DNA"/>
</dbReference>
<proteinExistence type="predicted"/>
<keyword evidence="3" id="KW-1185">Reference proteome</keyword>
<protein>
    <submittedName>
        <fullName evidence="2">Uncharacterized protein</fullName>
    </submittedName>
</protein>
<keyword evidence="1" id="KW-0472">Membrane</keyword>
<dbReference type="RefSeq" id="WP_171184057.1">
    <property type="nucleotide sequence ID" value="NZ_WTPX01000016.1"/>
</dbReference>
<keyword evidence="1" id="KW-0812">Transmembrane</keyword>
<keyword evidence="1" id="KW-1133">Transmembrane helix</keyword>
<name>A0ABX1V9M5_9PLAN</name>
<comment type="caution">
    <text evidence="2">The sequence shown here is derived from an EMBL/GenBank/DDBJ whole genome shotgun (WGS) entry which is preliminary data.</text>
</comment>
<dbReference type="Proteomes" id="UP000609651">
    <property type="component" value="Unassembled WGS sequence"/>
</dbReference>
<sequence length="114" mass="12090">MNAVLAAVVGPLLQIAAPLVSAYLWAEMQHDGVPKWIGALGAFVIGVAGLGIAGYFAVWLGVMPWKRAEAVHFISAAWLCFGLAVGRLFGGGAEDFYFTAYLVSLVSFLALLFL</sequence>
<evidence type="ECO:0000313" key="3">
    <source>
        <dbReference type="Proteomes" id="UP000609651"/>
    </source>
</evidence>